<name>A0A835SNF1_9CHLO</name>
<feature type="transmembrane region" description="Helical" evidence="2">
    <location>
        <begin position="528"/>
        <end position="551"/>
    </location>
</feature>
<evidence type="ECO:0000256" key="2">
    <source>
        <dbReference type="RuleBase" id="RU004914"/>
    </source>
</evidence>
<dbReference type="Pfam" id="PF01554">
    <property type="entry name" value="MatE"/>
    <property type="match status" value="2"/>
</dbReference>
<keyword evidence="5" id="KW-0732">Signal</keyword>
<evidence type="ECO:0000256" key="5">
    <source>
        <dbReference type="SAM" id="SignalP"/>
    </source>
</evidence>
<feature type="region of interest" description="Disordered" evidence="4">
    <location>
        <begin position="227"/>
        <end position="258"/>
    </location>
</feature>
<feature type="transmembrane region" description="Helical" evidence="2">
    <location>
        <begin position="669"/>
        <end position="691"/>
    </location>
</feature>
<evidence type="ECO:0000313" key="7">
    <source>
        <dbReference type="Proteomes" id="UP000613740"/>
    </source>
</evidence>
<dbReference type="OrthoDB" id="2126698at2759"/>
<dbReference type="InterPro" id="IPR002528">
    <property type="entry name" value="MATE_fam"/>
</dbReference>
<dbReference type="GO" id="GO:0042910">
    <property type="term" value="F:xenobiotic transmembrane transporter activity"/>
    <property type="evidence" value="ECO:0007669"/>
    <property type="project" value="InterPro"/>
</dbReference>
<evidence type="ECO:0000256" key="3">
    <source>
        <dbReference type="SAM" id="Coils"/>
    </source>
</evidence>
<feature type="transmembrane region" description="Helical" evidence="2">
    <location>
        <begin position="172"/>
        <end position="194"/>
    </location>
</feature>
<dbReference type="GO" id="GO:0015297">
    <property type="term" value="F:antiporter activity"/>
    <property type="evidence" value="ECO:0007669"/>
    <property type="project" value="InterPro"/>
</dbReference>
<keyword evidence="2" id="KW-0812">Transmembrane</keyword>
<feature type="transmembrane region" description="Helical" evidence="2">
    <location>
        <begin position="70"/>
        <end position="91"/>
    </location>
</feature>
<evidence type="ECO:0000256" key="1">
    <source>
        <dbReference type="ARBA" id="ARBA00010199"/>
    </source>
</evidence>
<feature type="transmembrane region" description="Helical" evidence="2">
    <location>
        <begin position="98"/>
        <end position="120"/>
    </location>
</feature>
<organism evidence="6 7">
    <name type="scientific">Chlamydomonas schloesseri</name>
    <dbReference type="NCBI Taxonomy" id="2026947"/>
    <lineage>
        <taxon>Eukaryota</taxon>
        <taxon>Viridiplantae</taxon>
        <taxon>Chlorophyta</taxon>
        <taxon>core chlorophytes</taxon>
        <taxon>Chlorophyceae</taxon>
        <taxon>CS clade</taxon>
        <taxon>Chlamydomonadales</taxon>
        <taxon>Chlamydomonadaceae</taxon>
        <taxon>Chlamydomonas</taxon>
    </lineage>
</organism>
<protein>
    <recommendedName>
        <fullName evidence="2">Protein DETOXIFICATION</fullName>
    </recommendedName>
    <alternativeName>
        <fullName evidence="2">Multidrug and toxic compound extrusion protein</fullName>
    </alternativeName>
</protein>
<keyword evidence="3" id="KW-0175">Coiled coil</keyword>
<feature type="transmembrane region" description="Helical" evidence="2">
    <location>
        <begin position="140"/>
        <end position="160"/>
    </location>
</feature>
<keyword evidence="2" id="KW-1133">Transmembrane helix</keyword>
<keyword evidence="7" id="KW-1185">Reference proteome</keyword>
<gene>
    <name evidence="6" type="ORF">HYH02_013734</name>
</gene>
<reference evidence="6" key="1">
    <citation type="journal article" date="2020" name="bioRxiv">
        <title>Comparative genomics of Chlamydomonas.</title>
        <authorList>
            <person name="Craig R.J."/>
            <person name="Hasan A.R."/>
            <person name="Ness R.W."/>
            <person name="Keightley P.D."/>
        </authorList>
    </citation>
    <scope>NUCLEOTIDE SEQUENCE</scope>
    <source>
        <strain evidence="6">CCAP 11/173</strain>
    </source>
</reference>
<feature type="compositionally biased region" description="Low complexity" evidence="4">
    <location>
        <begin position="308"/>
        <end position="324"/>
    </location>
</feature>
<feature type="transmembrane region" description="Helical" evidence="2">
    <location>
        <begin position="645"/>
        <end position="663"/>
    </location>
</feature>
<feature type="coiled-coil region" evidence="3">
    <location>
        <begin position="699"/>
        <end position="729"/>
    </location>
</feature>
<feature type="transmembrane region" description="Helical" evidence="2">
    <location>
        <begin position="607"/>
        <end position="624"/>
    </location>
</feature>
<feature type="region of interest" description="Disordered" evidence="4">
    <location>
        <begin position="294"/>
        <end position="330"/>
    </location>
</feature>
<comment type="caution">
    <text evidence="6">The sequence shown here is derived from an EMBL/GenBank/DDBJ whole genome shotgun (WGS) entry which is preliminary data.</text>
</comment>
<comment type="similarity">
    <text evidence="1 2">Belongs to the multi antimicrobial extrusion (MATE) (TC 2.A.66.1) family.</text>
</comment>
<feature type="chain" id="PRO_5032815981" description="Protein DETOXIFICATION" evidence="5">
    <location>
        <begin position="30"/>
        <end position="875"/>
    </location>
</feature>
<keyword evidence="2" id="KW-0472">Membrane</keyword>
<feature type="signal peptide" evidence="5">
    <location>
        <begin position="1"/>
        <end position="29"/>
    </location>
</feature>
<dbReference type="AlphaFoldDB" id="A0A835SNF1"/>
<dbReference type="Proteomes" id="UP000613740">
    <property type="component" value="Unassembled WGS sequence"/>
</dbReference>
<evidence type="ECO:0000256" key="4">
    <source>
        <dbReference type="SAM" id="MobiDB-lite"/>
    </source>
</evidence>
<feature type="compositionally biased region" description="Low complexity" evidence="4">
    <location>
        <begin position="233"/>
        <end position="258"/>
    </location>
</feature>
<sequence length="875" mass="89769">MEEGQALVAASASWKALWLAELKALGALALPVVLQTSAQQGLVVTDQIFLGHLGTAELGAAAIANSYTNLMWFFLLGFATALDTLGSNAFGAGDRRALVTWCVTAALLVTVLVGPVAVGMSLGGLAASSLFGQDAHTSALMGRFCVGLIPGMWPLMWGIVLTKYLQVQNVMAAPSVIAVGTFLLNIAFNAILVSTLGFRGAPLATTLSRWAQFVMLVAVVAHHEWRRTRQPPEDQQQQEQQEQQRPAGEQQQQQQVQVQEQTQERQALIAAAVEAADANGQSLEAVALLTPNGETEDRAGAGAGAGAPGEASNSVANGGASHGSSGLGASGARVTVLVVEDAEAGRGAGDGDGAAVAAGWGSASLRTEDEEQAEAVAAAAPKAYVHALQCGGRGGDLPGTGPTSTAAATQLGALGLSEKSCRPAATTETSALLAGMAGSSSAPVGVGVSGVNGVNGAGAGGSGKATAAEAASAWASDALAECRAAVAPGVILKFCKLGVPGGLSMAFEVGCFEFSTILAAALGPAVTAAHAAMLSLVALTYLACPFALATAGAIRVGNLLGAGQPEPARRSGLLAIGLSGGFMFLMALGLLASRGVLGRAFSEDPEVVGVIKNLTLFAALFQVSDGLMGSSQGVLRGCGHQHLTAVFNFIGFWVCGVLLGYLLCFKAHLGIYGLWTGIASGDSATALLNLVAIGRIKWKKEADQAVTRLQALAKQAEELQALVQEASVRGGRAFASGDTAAAAAATAAAALAAAEGDGLAANPAPVGGGGRSYAGGLKRVWSERRVRQTVEEERERRLREEREEAAAGEAKGFMAKMVRSLSSSFRNASLSLFRRTDSRQQQQQQQELPLGELDELMEFREQEQEQEERRGFGGR</sequence>
<dbReference type="EMBL" id="JAEHOD010000079">
    <property type="protein sequence ID" value="KAG2430372.1"/>
    <property type="molecule type" value="Genomic_DNA"/>
</dbReference>
<feature type="transmembrane region" description="Helical" evidence="2">
    <location>
        <begin position="502"/>
        <end position="522"/>
    </location>
</feature>
<feature type="transmembrane region" description="Helical" evidence="2">
    <location>
        <begin position="572"/>
        <end position="592"/>
    </location>
</feature>
<accession>A0A835SNF1</accession>
<dbReference type="PANTHER" id="PTHR11206">
    <property type="entry name" value="MULTIDRUG RESISTANCE PROTEIN"/>
    <property type="match status" value="1"/>
</dbReference>
<proteinExistence type="inferred from homology"/>
<evidence type="ECO:0000313" key="6">
    <source>
        <dbReference type="EMBL" id="KAG2430372.1"/>
    </source>
</evidence>
<dbReference type="GO" id="GO:0016020">
    <property type="term" value="C:membrane"/>
    <property type="evidence" value="ECO:0007669"/>
    <property type="project" value="InterPro"/>
</dbReference>